<protein>
    <submittedName>
        <fullName evidence="2">Uncharacterized protein</fullName>
    </submittedName>
</protein>
<comment type="caution">
    <text evidence="2">The sequence shown here is derived from an EMBL/GenBank/DDBJ whole genome shotgun (WGS) entry which is preliminary data.</text>
</comment>
<sequence length="147" mass="15998">MHFALQAQIVLLAMLDLLAGHVSAQECNANSDCAANECCRTDLLSEPPGTMTCHPLLIEGQICGDLVSPLLFSCPYQKGAAGEECLEIEVGMVELASELIERLKSIMARSMEPAKLEKINDCALFVDRGDRPALGHKHREAEGYAVW</sequence>
<gene>
    <name evidence="2" type="ORF">MVEN_01342300</name>
</gene>
<evidence type="ECO:0000256" key="1">
    <source>
        <dbReference type="SAM" id="SignalP"/>
    </source>
</evidence>
<accession>A0A8H6Y252</accession>
<evidence type="ECO:0000313" key="2">
    <source>
        <dbReference type="EMBL" id="KAF7350375.1"/>
    </source>
</evidence>
<keyword evidence="1" id="KW-0732">Signal</keyword>
<name>A0A8H6Y252_9AGAR</name>
<evidence type="ECO:0000313" key="3">
    <source>
        <dbReference type="Proteomes" id="UP000620124"/>
    </source>
</evidence>
<proteinExistence type="predicted"/>
<keyword evidence="3" id="KW-1185">Reference proteome</keyword>
<reference evidence="2" key="1">
    <citation type="submission" date="2020-05" db="EMBL/GenBank/DDBJ databases">
        <title>Mycena genomes resolve the evolution of fungal bioluminescence.</title>
        <authorList>
            <person name="Tsai I.J."/>
        </authorList>
    </citation>
    <scope>NUCLEOTIDE SEQUENCE</scope>
    <source>
        <strain evidence="2">CCC161011</strain>
    </source>
</reference>
<dbReference type="AlphaFoldDB" id="A0A8H6Y252"/>
<feature type="chain" id="PRO_5034661393" evidence="1">
    <location>
        <begin position="25"/>
        <end position="147"/>
    </location>
</feature>
<organism evidence="2 3">
    <name type="scientific">Mycena venus</name>
    <dbReference type="NCBI Taxonomy" id="2733690"/>
    <lineage>
        <taxon>Eukaryota</taxon>
        <taxon>Fungi</taxon>
        <taxon>Dikarya</taxon>
        <taxon>Basidiomycota</taxon>
        <taxon>Agaricomycotina</taxon>
        <taxon>Agaricomycetes</taxon>
        <taxon>Agaricomycetidae</taxon>
        <taxon>Agaricales</taxon>
        <taxon>Marasmiineae</taxon>
        <taxon>Mycenaceae</taxon>
        <taxon>Mycena</taxon>
    </lineage>
</organism>
<dbReference type="Proteomes" id="UP000620124">
    <property type="component" value="Unassembled WGS sequence"/>
</dbReference>
<feature type="signal peptide" evidence="1">
    <location>
        <begin position="1"/>
        <end position="24"/>
    </location>
</feature>
<dbReference type="EMBL" id="JACAZI010000010">
    <property type="protein sequence ID" value="KAF7350375.1"/>
    <property type="molecule type" value="Genomic_DNA"/>
</dbReference>